<evidence type="ECO:0000256" key="2">
    <source>
        <dbReference type="ARBA" id="ARBA00023015"/>
    </source>
</evidence>
<keyword evidence="3" id="KW-0238">DNA-binding</keyword>
<dbReference type="Pfam" id="PF00126">
    <property type="entry name" value="HTH_1"/>
    <property type="match status" value="1"/>
</dbReference>
<evidence type="ECO:0000256" key="4">
    <source>
        <dbReference type="ARBA" id="ARBA00023163"/>
    </source>
</evidence>
<dbReference type="GO" id="GO:0003700">
    <property type="term" value="F:DNA-binding transcription factor activity"/>
    <property type="evidence" value="ECO:0007669"/>
    <property type="project" value="InterPro"/>
</dbReference>
<dbReference type="Proteomes" id="UP000295636">
    <property type="component" value="Unassembled WGS sequence"/>
</dbReference>
<dbReference type="PANTHER" id="PTHR30126:SF40">
    <property type="entry name" value="HTH-TYPE TRANSCRIPTIONAL REGULATOR GLTR"/>
    <property type="match status" value="1"/>
</dbReference>
<organism evidence="6 7">
    <name type="scientific">Paenibacillus piri</name>
    <dbReference type="NCBI Taxonomy" id="2547395"/>
    <lineage>
        <taxon>Bacteria</taxon>
        <taxon>Bacillati</taxon>
        <taxon>Bacillota</taxon>
        <taxon>Bacilli</taxon>
        <taxon>Bacillales</taxon>
        <taxon>Paenibacillaceae</taxon>
        <taxon>Paenibacillus</taxon>
    </lineage>
</organism>
<sequence length="314" mass="35416">MDWFDLHAFITVAREKSISKASQILHVSQPTLTARLKRLEQELGVYLLERNWKGIELNRLGALFLIRAIKIKQEMNESITLLQKLGQHYEGEESTDDTSGERKPGKLTIGISRPLCASFVTPILLEMNRNYPMLRCNIISEFTDYILDLAAVGAIDIGIVPHTENRPELISVPIFKDEMLLLGPKQDETIGESFTNAGLLHKPFILFDSRFSLRKLADTILTSLWGDLPRDIQEVNDLGALLSMVSNGMGYSLLPASYILQLESHAPFPFQLLKLGPRFPIRHIHMVYSASIQSDPAIQNIAQTIASPYQRMMT</sequence>
<dbReference type="AlphaFoldDB" id="A0A4R5KDB8"/>
<comment type="similarity">
    <text evidence="1">Belongs to the LysR transcriptional regulatory family.</text>
</comment>
<name>A0A4R5KDB8_9BACL</name>
<keyword evidence="4" id="KW-0804">Transcription</keyword>
<proteinExistence type="inferred from homology"/>
<reference evidence="6 7" key="1">
    <citation type="submission" date="2019-03" db="EMBL/GenBank/DDBJ databases">
        <title>This is whole genome sequence of Paenibacillus sp MS74 strain.</title>
        <authorList>
            <person name="Trinh H.N."/>
        </authorList>
    </citation>
    <scope>NUCLEOTIDE SEQUENCE [LARGE SCALE GENOMIC DNA]</scope>
    <source>
        <strain evidence="6 7">MS74</strain>
    </source>
</reference>
<dbReference type="Gene3D" id="1.10.10.10">
    <property type="entry name" value="Winged helix-like DNA-binding domain superfamily/Winged helix DNA-binding domain"/>
    <property type="match status" value="1"/>
</dbReference>
<evidence type="ECO:0000259" key="5">
    <source>
        <dbReference type="PROSITE" id="PS50931"/>
    </source>
</evidence>
<dbReference type="CDD" id="cd05466">
    <property type="entry name" value="PBP2_LTTR_substrate"/>
    <property type="match status" value="1"/>
</dbReference>
<comment type="caution">
    <text evidence="6">The sequence shown here is derived from an EMBL/GenBank/DDBJ whole genome shotgun (WGS) entry which is preliminary data.</text>
</comment>
<evidence type="ECO:0000313" key="6">
    <source>
        <dbReference type="EMBL" id="TDF92508.1"/>
    </source>
</evidence>
<evidence type="ECO:0000256" key="3">
    <source>
        <dbReference type="ARBA" id="ARBA00023125"/>
    </source>
</evidence>
<gene>
    <name evidence="6" type="ORF">E1757_29405</name>
</gene>
<protein>
    <submittedName>
        <fullName evidence="6">LysR family transcriptional regulator</fullName>
    </submittedName>
</protein>
<dbReference type="InterPro" id="IPR036388">
    <property type="entry name" value="WH-like_DNA-bd_sf"/>
</dbReference>
<dbReference type="PRINTS" id="PR00039">
    <property type="entry name" value="HTHLYSR"/>
</dbReference>
<dbReference type="GO" id="GO:0000976">
    <property type="term" value="F:transcription cis-regulatory region binding"/>
    <property type="evidence" value="ECO:0007669"/>
    <property type="project" value="TreeGrafter"/>
</dbReference>
<dbReference type="OrthoDB" id="107670at2"/>
<evidence type="ECO:0000313" key="7">
    <source>
        <dbReference type="Proteomes" id="UP000295636"/>
    </source>
</evidence>
<dbReference type="PANTHER" id="PTHR30126">
    <property type="entry name" value="HTH-TYPE TRANSCRIPTIONAL REGULATOR"/>
    <property type="match status" value="1"/>
</dbReference>
<dbReference type="EMBL" id="SMRT01000020">
    <property type="protein sequence ID" value="TDF92508.1"/>
    <property type="molecule type" value="Genomic_DNA"/>
</dbReference>
<dbReference type="InterPro" id="IPR005119">
    <property type="entry name" value="LysR_subst-bd"/>
</dbReference>
<dbReference type="InterPro" id="IPR036390">
    <property type="entry name" value="WH_DNA-bd_sf"/>
</dbReference>
<dbReference type="Gene3D" id="3.40.190.290">
    <property type="match status" value="1"/>
</dbReference>
<dbReference type="SUPFAM" id="SSF53850">
    <property type="entry name" value="Periplasmic binding protein-like II"/>
    <property type="match status" value="1"/>
</dbReference>
<dbReference type="PROSITE" id="PS50931">
    <property type="entry name" value="HTH_LYSR"/>
    <property type="match status" value="1"/>
</dbReference>
<keyword evidence="7" id="KW-1185">Reference proteome</keyword>
<feature type="domain" description="HTH lysR-type" evidence="5">
    <location>
        <begin position="1"/>
        <end position="58"/>
    </location>
</feature>
<dbReference type="Pfam" id="PF03466">
    <property type="entry name" value="LysR_substrate"/>
    <property type="match status" value="1"/>
</dbReference>
<dbReference type="RefSeq" id="WP_133234991.1">
    <property type="nucleotide sequence ID" value="NZ_SMRT01000020.1"/>
</dbReference>
<dbReference type="SUPFAM" id="SSF46785">
    <property type="entry name" value="Winged helix' DNA-binding domain"/>
    <property type="match status" value="1"/>
</dbReference>
<dbReference type="InterPro" id="IPR000847">
    <property type="entry name" value="LysR_HTH_N"/>
</dbReference>
<accession>A0A4R5KDB8</accession>
<keyword evidence="2" id="KW-0805">Transcription regulation</keyword>
<evidence type="ECO:0000256" key="1">
    <source>
        <dbReference type="ARBA" id="ARBA00009437"/>
    </source>
</evidence>